<dbReference type="STRING" id="1346286.SAMN05444362_10745"/>
<sequence length="37" mass="4262">MAAILKYEYNGDSIEIENMETGMSLQTCNETLEDYQI</sequence>
<protein>
    <submittedName>
        <fullName evidence="1">Uncharacterized protein</fullName>
    </submittedName>
</protein>
<evidence type="ECO:0000313" key="2">
    <source>
        <dbReference type="Proteomes" id="UP000184480"/>
    </source>
</evidence>
<organism evidence="1 2">
    <name type="scientific">Dysgonomonas macrotermitis</name>
    <dbReference type="NCBI Taxonomy" id="1346286"/>
    <lineage>
        <taxon>Bacteria</taxon>
        <taxon>Pseudomonadati</taxon>
        <taxon>Bacteroidota</taxon>
        <taxon>Bacteroidia</taxon>
        <taxon>Bacteroidales</taxon>
        <taxon>Dysgonomonadaceae</taxon>
        <taxon>Dysgonomonas</taxon>
    </lineage>
</organism>
<gene>
    <name evidence="1" type="ORF">SAMN05444362_10745</name>
</gene>
<dbReference type="AlphaFoldDB" id="A0A1M5C635"/>
<proteinExistence type="predicted"/>
<evidence type="ECO:0000313" key="1">
    <source>
        <dbReference type="EMBL" id="SHF50213.1"/>
    </source>
</evidence>
<name>A0A1M5C635_9BACT</name>
<dbReference type="Proteomes" id="UP000184480">
    <property type="component" value="Unassembled WGS sequence"/>
</dbReference>
<reference evidence="2" key="1">
    <citation type="submission" date="2016-11" db="EMBL/GenBank/DDBJ databases">
        <authorList>
            <person name="Varghese N."/>
            <person name="Submissions S."/>
        </authorList>
    </citation>
    <scope>NUCLEOTIDE SEQUENCE [LARGE SCALE GENOMIC DNA]</scope>
    <source>
        <strain evidence="2">DSM 27370</strain>
    </source>
</reference>
<keyword evidence="2" id="KW-1185">Reference proteome</keyword>
<dbReference type="EMBL" id="FQUC01000007">
    <property type="protein sequence ID" value="SHF50213.1"/>
    <property type="molecule type" value="Genomic_DNA"/>
</dbReference>
<accession>A0A1M5C635</accession>